<feature type="region of interest" description="Disordered" evidence="1">
    <location>
        <begin position="393"/>
        <end position="436"/>
    </location>
</feature>
<dbReference type="CDD" id="cd00838">
    <property type="entry name" value="MPP_superfamily"/>
    <property type="match status" value="1"/>
</dbReference>
<accession>A0A0G4GNY6</accession>
<feature type="chain" id="PRO_5005190749" description="Calcineurin-like phosphoesterase domain-containing protein" evidence="2">
    <location>
        <begin position="26"/>
        <end position="739"/>
    </location>
</feature>
<feature type="compositionally biased region" description="Low complexity" evidence="1">
    <location>
        <begin position="133"/>
        <end position="145"/>
    </location>
</feature>
<proteinExistence type="predicted"/>
<dbReference type="InterPro" id="IPR004843">
    <property type="entry name" value="Calcineurin-like_PHP"/>
</dbReference>
<dbReference type="AlphaFoldDB" id="A0A0G4GNY6"/>
<gene>
    <name evidence="4" type="ORF">Cvel_4991</name>
</gene>
<sequence length="739" mass="84293">MPSCYLLRLRLVSLLLFFFGQILLAITEENSASRIFFSRLNPSRSSAHVGQGQKRGTREKRLRQRCERRTFGAFLFPADKERAPQAAVGISPCAFCVELRSLGGSRGGLRLCGTTGRGVVSRREGGRGLWRSSLSATSLSSSSDSYRGDEEREEERRRRLSGKRPVFERTDFSEHLWESHRTVRRAACIRRTVSSPEGEGELAFTSTSSFPHKRNMRVWLVSDIHTDYSDNLSWISRLNPEEYHNDIILVPGDISDRWDTLLHTLRLLLERFAHVVFVPGNHDLWIARDNSKTRPSSRQFDTSVEKLRAILSECDRMGVITRPTRFTWRGAPPPEADPSADGSFWIVPLLSWYHSSFDEEPDVPFDVPAANKVVMDFPCCTWPDHLLGGRASSEASKELREGGGVKEGAEGGTETAKKKNPVEENEDDERSDDDERIAKFFDRLNDERMNESRKAVLERSSQARRGGDTLDNASGREGGESHMRVSAAPKGFDFETASSWWEIDSTVEPVISCSHFLPRQELLPEKRYLMFPNLPKAVGSKFLRSRVDSLKPDLHVFGHTHFGWDMEIEGIRYIQAALAYPHERARREMTLNLSPSSFPSGAHGEQPRPLLIWESGRFAEKYHPHWCVKYERHARDPANVDLAPWVAPHYERRQQLQQQRAQSVEAADRGVRSDGGREGAATTGRQREAASAESVEDQEEERRQRVREEEIEMHKELKKREEQIRRQRDEAAAEKQNST</sequence>
<dbReference type="InterPro" id="IPR052963">
    <property type="entry name" value="Pantetheine_PDE"/>
</dbReference>
<reference evidence="4" key="1">
    <citation type="submission" date="2014-11" db="EMBL/GenBank/DDBJ databases">
        <authorList>
            <person name="Otto D Thomas"/>
            <person name="Naeem Raeece"/>
        </authorList>
    </citation>
    <scope>NUCLEOTIDE SEQUENCE</scope>
</reference>
<dbReference type="EMBL" id="CDMZ01001402">
    <property type="protein sequence ID" value="CEM32020.1"/>
    <property type="molecule type" value="Genomic_DNA"/>
</dbReference>
<dbReference type="PANTHER" id="PTHR36492:SF2">
    <property type="entry name" value="[ACYL-CARRIER-PROTEIN] PHOSPHODIESTERASE PPTH"/>
    <property type="match status" value="1"/>
</dbReference>
<evidence type="ECO:0000259" key="3">
    <source>
        <dbReference type="Pfam" id="PF00149"/>
    </source>
</evidence>
<feature type="region of interest" description="Disordered" evidence="1">
    <location>
        <begin position="653"/>
        <end position="739"/>
    </location>
</feature>
<feature type="compositionally biased region" description="Acidic residues" evidence="1">
    <location>
        <begin position="423"/>
        <end position="435"/>
    </location>
</feature>
<protein>
    <recommendedName>
        <fullName evidence="3">Calcineurin-like phosphoesterase domain-containing protein</fullName>
    </recommendedName>
</protein>
<feature type="region of interest" description="Disordered" evidence="1">
    <location>
        <begin position="451"/>
        <end position="486"/>
    </location>
</feature>
<dbReference type="InterPro" id="IPR029052">
    <property type="entry name" value="Metallo-depent_PP-like"/>
</dbReference>
<feature type="region of interest" description="Disordered" evidence="1">
    <location>
        <begin position="133"/>
        <end position="160"/>
    </location>
</feature>
<organism evidence="4">
    <name type="scientific">Chromera velia CCMP2878</name>
    <dbReference type="NCBI Taxonomy" id="1169474"/>
    <lineage>
        <taxon>Eukaryota</taxon>
        <taxon>Sar</taxon>
        <taxon>Alveolata</taxon>
        <taxon>Colpodellida</taxon>
        <taxon>Chromeraceae</taxon>
        <taxon>Chromera</taxon>
    </lineage>
</organism>
<feature type="domain" description="Calcineurin-like phosphoesterase" evidence="3">
    <location>
        <begin position="216"/>
        <end position="292"/>
    </location>
</feature>
<name>A0A0G4GNY6_9ALVE</name>
<dbReference type="PANTHER" id="PTHR36492">
    <property type="match status" value="1"/>
</dbReference>
<dbReference type="SUPFAM" id="SSF56300">
    <property type="entry name" value="Metallo-dependent phosphatases"/>
    <property type="match status" value="1"/>
</dbReference>
<evidence type="ECO:0000256" key="2">
    <source>
        <dbReference type="SAM" id="SignalP"/>
    </source>
</evidence>
<dbReference type="Gene3D" id="3.60.21.10">
    <property type="match status" value="2"/>
</dbReference>
<evidence type="ECO:0000313" key="4">
    <source>
        <dbReference type="EMBL" id="CEM32020.1"/>
    </source>
</evidence>
<dbReference type="GO" id="GO:0016787">
    <property type="term" value="F:hydrolase activity"/>
    <property type="evidence" value="ECO:0007669"/>
    <property type="project" value="InterPro"/>
</dbReference>
<feature type="compositionally biased region" description="Basic and acidic residues" evidence="1">
    <location>
        <begin position="395"/>
        <end position="422"/>
    </location>
</feature>
<feature type="compositionally biased region" description="Basic and acidic residues" evidence="1">
    <location>
        <begin position="700"/>
        <end position="733"/>
    </location>
</feature>
<keyword evidence="2" id="KW-0732">Signal</keyword>
<feature type="compositionally biased region" description="Basic and acidic residues" evidence="1">
    <location>
        <begin position="146"/>
        <end position="157"/>
    </location>
</feature>
<dbReference type="Pfam" id="PF00149">
    <property type="entry name" value="Metallophos"/>
    <property type="match status" value="1"/>
</dbReference>
<evidence type="ECO:0000256" key="1">
    <source>
        <dbReference type="SAM" id="MobiDB-lite"/>
    </source>
</evidence>
<dbReference type="VEuPathDB" id="CryptoDB:Cvel_4991"/>
<feature type="signal peptide" evidence="2">
    <location>
        <begin position="1"/>
        <end position="25"/>
    </location>
</feature>
<feature type="compositionally biased region" description="Basic and acidic residues" evidence="1">
    <location>
        <begin position="666"/>
        <end position="677"/>
    </location>
</feature>